<dbReference type="PANTHER" id="PTHR34477">
    <property type="entry name" value="UPF0213 PROTEIN YHBQ"/>
    <property type="match status" value="1"/>
</dbReference>
<comment type="caution">
    <text evidence="3">The sequence shown here is derived from an EMBL/GenBank/DDBJ whole genome shotgun (WGS) entry which is preliminary data.</text>
</comment>
<dbReference type="PROSITE" id="PS50164">
    <property type="entry name" value="GIY_YIG"/>
    <property type="match status" value="1"/>
</dbReference>
<evidence type="ECO:0000313" key="4">
    <source>
        <dbReference type="Proteomes" id="UP000034794"/>
    </source>
</evidence>
<dbReference type="AlphaFoldDB" id="A0A0G1PJE7"/>
<dbReference type="SMART" id="SM00465">
    <property type="entry name" value="GIYc"/>
    <property type="match status" value="1"/>
</dbReference>
<evidence type="ECO:0000313" key="3">
    <source>
        <dbReference type="EMBL" id="KKU32939.1"/>
    </source>
</evidence>
<accession>A0A0G1PJE7</accession>
<sequence>MSSTNRSFFVYMLRTSANTLYVGQTNNLERRLREHEGKTSKSAKYIRCFESAKLVYSEEQPTRGEAMRRERELRTWTKEKKEKLVAGKLF</sequence>
<comment type="similarity">
    <text evidence="1">Belongs to the UPF0213 family.</text>
</comment>
<feature type="domain" description="GIY-YIG" evidence="2">
    <location>
        <begin position="6"/>
        <end position="83"/>
    </location>
</feature>
<gene>
    <name evidence="3" type="ORF">UX47_C0007G0183</name>
</gene>
<reference evidence="3 4" key="1">
    <citation type="journal article" date="2015" name="Nature">
        <title>rRNA introns, odd ribosomes, and small enigmatic genomes across a large radiation of phyla.</title>
        <authorList>
            <person name="Brown C.T."/>
            <person name="Hug L.A."/>
            <person name="Thomas B.C."/>
            <person name="Sharon I."/>
            <person name="Castelle C.J."/>
            <person name="Singh A."/>
            <person name="Wilkins M.J."/>
            <person name="Williams K.H."/>
            <person name="Banfield J.F."/>
        </authorList>
    </citation>
    <scope>NUCLEOTIDE SEQUENCE [LARGE SCALE GENOMIC DNA]</scope>
</reference>
<evidence type="ECO:0000256" key="1">
    <source>
        <dbReference type="ARBA" id="ARBA00007435"/>
    </source>
</evidence>
<protein>
    <recommendedName>
        <fullName evidence="2">GIY-YIG domain-containing protein</fullName>
    </recommendedName>
</protein>
<organism evidence="3 4">
    <name type="scientific">Candidatus Collierbacteria bacterium GW2011_GWA2_46_26</name>
    <dbReference type="NCBI Taxonomy" id="1618381"/>
    <lineage>
        <taxon>Bacteria</taxon>
        <taxon>Candidatus Collieribacteriota</taxon>
    </lineage>
</organism>
<name>A0A0G1PJE7_9BACT</name>
<dbReference type="PANTHER" id="PTHR34477:SF1">
    <property type="entry name" value="UPF0213 PROTEIN YHBQ"/>
    <property type="match status" value="1"/>
</dbReference>
<dbReference type="EMBL" id="LCMI01000007">
    <property type="protein sequence ID" value="KKU32939.1"/>
    <property type="molecule type" value="Genomic_DNA"/>
</dbReference>
<dbReference type="Proteomes" id="UP000034794">
    <property type="component" value="Unassembled WGS sequence"/>
</dbReference>
<dbReference type="InterPro" id="IPR000305">
    <property type="entry name" value="GIY-YIG_endonuc"/>
</dbReference>
<dbReference type="InterPro" id="IPR035901">
    <property type="entry name" value="GIY-YIG_endonuc_sf"/>
</dbReference>
<proteinExistence type="inferred from homology"/>
<dbReference type="Gene3D" id="3.40.1440.10">
    <property type="entry name" value="GIY-YIG endonuclease"/>
    <property type="match status" value="1"/>
</dbReference>
<dbReference type="InterPro" id="IPR050190">
    <property type="entry name" value="UPF0213_domain"/>
</dbReference>
<dbReference type="CDD" id="cd10456">
    <property type="entry name" value="GIY-YIG_UPF0213"/>
    <property type="match status" value="1"/>
</dbReference>
<dbReference type="Pfam" id="PF01541">
    <property type="entry name" value="GIY-YIG"/>
    <property type="match status" value="1"/>
</dbReference>
<evidence type="ECO:0000259" key="2">
    <source>
        <dbReference type="PROSITE" id="PS50164"/>
    </source>
</evidence>
<dbReference type="SUPFAM" id="SSF82771">
    <property type="entry name" value="GIY-YIG endonuclease"/>
    <property type="match status" value="1"/>
</dbReference>